<sequence length="343" mass="38154">MFFCKDLSRGAGRYTYSDRDYPLRTGNRLKLDNPYIRYKSTGCTCALFKPALFDSDSQKGMTLKIDAASSLSNLLTPNKDKQNQDQAVQNIFSAMLAQVGRQGYVSAETTDAEPPTVESLQRSWDSWFNSQRTGRYSQVEKPEELQQSFGNIIVRAHNEGGYVDPQSFLQKLSPEELAVVQKVQGLAEPIDVDALTEEGALNLLLPGAAQIDLNRDGFTRNGEAYGLRFPNSNTPAEVVAAWNEATQGMDFGQIATAQIQMMLPMLTANIEIDENGQFVRQHQPGDPEFKNPFANADYSYSTAVKNQLEALEAKKNELPADKYESQKAFWSNLQQALQKHGAA</sequence>
<proteinExistence type="predicted"/>
<gene>
    <name evidence="1" type="ORF">HG66A1_39220</name>
</gene>
<dbReference type="Proteomes" id="UP000320421">
    <property type="component" value="Chromosome"/>
</dbReference>
<evidence type="ECO:0000313" key="2">
    <source>
        <dbReference type="Proteomes" id="UP000320421"/>
    </source>
</evidence>
<protein>
    <submittedName>
        <fullName evidence="1">Uncharacterized protein</fullName>
    </submittedName>
</protein>
<organism evidence="1 2">
    <name type="scientific">Gimesia chilikensis</name>
    <dbReference type="NCBI Taxonomy" id="2605989"/>
    <lineage>
        <taxon>Bacteria</taxon>
        <taxon>Pseudomonadati</taxon>
        <taxon>Planctomycetota</taxon>
        <taxon>Planctomycetia</taxon>
        <taxon>Planctomycetales</taxon>
        <taxon>Planctomycetaceae</taxon>
        <taxon>Gimesia</taxon>
    </lineage>
</organism>
<name>A0A517PRW1_9PLAN</name>
<accession>A0A517PRW1</accession>
<dbReference type="EMBL" id="CP036266">
    <property type="protein sequence ID" value="QDT22115.1"/>
    <property type="molecule type" value="Genomic_DNA"/>
</dbReference>
<evidence type="ECO:0000313" key="1">
    <source>
        <dbReference type="EMBL" id="QDT22115.1"/>
    </source>
</evidence>
<reference evidence="1 2" key="1">
    <citation type="submission" date="2019-02" db="EMBL/GenBank/DDBJ databases">
        <title>Deep-cultivation of Planctomycetes and their phenomic and genomic characterization uncovers novel biology.</title>
        <authorList>
            <person name="Wiegand S."/>
            <person name="Jogler M."/>
            <person name="Boedeker C."/>
            <person name="Pinto D."/>
            <person name="Vollmers J."/>
            <person name="Rivas-Marin E."/>
            <person name="Kohn T."/>
            <person name="Peeters S.H."/>
            <person name="Heuer A."/>
            <person name="Rast P."/>
            <person name="Oberbeckmann S."/>
            <person name="Bunk B."/>
            <person name="Jeske O."/>
            <person name="Meyerdierks A."/>
            <person name="Storesund J.E."/>
            <person name="Kallscheuer N."/>
            <person name="Luecker S."/>
            <person name="Lage O.M."/>
            <person name="Pohl T."/>
            <person name="Merkel B.J."/>
            <person name="Hornburger P."/>
            <person name="Mueller R.-W."/>
            <person name="Bruemmer F."/>
            <person name="Labrenz M."/>
            <person name="Spormann A.M."/>
            <person name="Op den Camp H."/>
            <person name="Overmann J."/>
            <person name="Amann R."/>
            <person name="Jetten M.S.M."/>
            <person name="Mascher T."/>
            <person name="Medema M.H."/>
            <person name="Devos D.P."/>
            <person name="Kaster A.-K."/>
            <person name="Ovreas L."/>
            <person name="Rohde M."/>
            <person name="Galperin M.Y."/>
            <person name="Jogler C."/>
        </authorList>
    </citation>
    <scope>NUCLEOTIDE SEQUENCE [LARGE SCALE GENOMIC DNA]</scope>
    <source>
        <strain evidence="1 2">HG66A1</strain>
    </source>
</reference>
<dbReference type="AlphaFoldDB" id="A0A517PRW1"/>
<keyword evidence="2" id="KW-1185">Reference proteome</keyword>